<dbReference type="PANTHER" id="PTHR34348:SF1">
    <property type="entry name" value="SURFEIT LOCUS PROTEIN 2"/>
    <property type="match status" value="1"/>
</dbReference>
<dbReference type="Proteomes" id="UP000553632">
    <property type="component" value="Unassembled WGS sequence"/>
</dbReference>
<dbReference type="PANTHER" id="PTHR34348">
    <property type="entry name" value="SURFEIT LOCUS PROTEIN 2"/>
    <property type="match status" value="1"/>
</dbReference>
<feature type="compositionally biased region" description="Acidic residues" evidence="1">
    <location>
        <begin position="141"/>
        <end position="240"/>
    </location>
</feature>
<feature type="non-terminal residue" evidence="2">
    <location>
        <position position="250"/>
    </location>
</feature>
<accession>A0A7J6NMA1</accession>
<dbReference type="EMBL" id="JABANO010040415">
    <property type="protein sequence ID" value="KAF4684978.1"/>
    <property type="molecule type" value="Genomic_DNA"/>
</dbReference>
<keyword evidence="3" id="KW-1185">Reference proteome</keyword>
<comment type="caution">
    <text evidence="2">The sequence shown here is derived from an EMBL/GenBank/DDBJ whole genome shotgun (WGS) entry which is preliminary data.</text>
</comment>
<dbReference type="AlphaFoldDB" id="A0A7J6NMA1"/>
<evidence type="ECO:0000313" key="2">
    <source>
        <dbReference type="EMBL" id="KAF4684978.1"/>
    </source>
</evidence>
<evidence type="ECO:0000313" key="3">
    <source>
        <dbReference type="Proteomes" id="UP000553632"/>
    </source>
</evidence>
<gene>
    <name evidence="2" type="primary">SURF2_1</name>
    <name evidence="2" type="ORF">FOZ63_009890</name>
</gene>
<reference evidence="2 3" key="1">
    <citation type="submission" date="2020-04" db="EMBL/GenBank/DDBJ databases">
        <title>Perkinsus olseni comparative genomics.</title>
        <authorList>
            <person name="Bogema D.R."/>
        </authorList>
    </citation>
    <scope>NUCLEOTIDE SEQUENCE [LARGE SCALE GENOMIC DNA]</scope>
    <source>
        <strain evidence="2 3">ATCC PRA-207</strain>
    </source>
</reference>
<proteinExistence type="predicted"/>
<name>A0A7J6NMA1_PEROL</name>
<organism evidence="2 3">
    <name type="scientific">Perkinsus olseni</name>
    <name type="common">Perkinsus atlanticus</name>
    <dbReference type="NCBI Taxonomy" id="32597"/>
    <lineage>
        <taxon>Eukaryota</taxon>
        <taxon>Sar</taxon>
        <taxon>Alveolata</taxon>
        <taxon>Perkinsozoa</taxon>
        <taxon>Perkinsea</taxon>
        <taxon>Perkinsida</taxon>
        <taxon>Perkinsidae</taxon>
        <taxon>Perkinsus</taxon>
    </lineage>
</organism>
<dbReference type="InterPro" id="IPR008833">
    <property type="entry name" value="Surf2"/>
</dbReference>
<evidence type="ECO:0000256" key="1">
    <source>
        <dbReference type="SAM" id="MobiDB-lite"/>
    </source>
</evidence>
<dbReference type="OMA" id="QYEPYIV"/>
<sequence>MPGATEDSRLTELVEGHADLAFNEEKTKIKCISTGHEMPLTYQIVHEYINRPKYLKARQLVEEGISVNDEVEQYKDYLIQHDRYPHCYFCVVTHKKVNKDADSVHKHLSGKKFQYKLKAYREKQEARKAATKSKPAGKEESAEEGDLSMEEMDAMFGGESDDEENEVVEEEEVSDGGGEEEEEEGAVEELEDDDAEGEDVEEDEEEEDEGEEEEEEEEEGEEGFLEDLDDLSEGGDDEPGESYGAGKGKG</sequence>
<dbReference type="Pfam" id="PF05477">
    <property type="entry name" value="SURF2"/>
    <property type="match status" value="1"/>
</dbReference>
<feature type="region of interest" description="Disordered" evidence="1">
    <location>
        <begin position="124"/>
        <end position="250"/>
    </location>
</feature>
<protein>
    <submittedName>
        <fullName evidence="2">Surfeit locus protein 2</fullName>
    </submittedName>
</protein>